<proteinExistence type="inferred from homology"/>
<organism evidence="7 8">
    <name type="scientific">Ideonella paludis</name>
    <dbReference type="NCBI Taxonomy" id="1233411"/>
    <lineage>
        <taxon>Bacteria</taxon>
        <taxon>Pseudomonadati</taxon>
        <taxon>Pseudomonadota</taxon>
        <taxon>Betaproteobacteria</taxon>
        <taxon>Burkholderiales</taxon>
        <taxon>Sphaerotilaceae</taxon>
        <taxon>Ideonella</taxon>
    </lineage>
</organism>
<dbReference type="Gene3D" id="1.10.10.10">
    <property type="entry name" value="Winged helix-like DNA-binding domain superfamily/Winged helix DNA-binding domain"/>
    <property type="match status" value="1"/>
</dbReference>
<dbReference type="SUPFAM" id="SSF46785">
    <property type="entry name" value="Winged helix' DNA-binding domain"/>
    <property type="match status" value="1"/>
</dbReference>
<keyword evidence="8" id="KW-1185">Reference proteome</keyword>
<dbReference type="PROSITE" id="PS50949">
    <property type="entry name" value="HTH_GNTR"/>
    <property type="match status" value="1"/>
</dbReference>
<protein>
    <submittedName>
        <fullName evidence="7">PLP-dependent aminotransferase family protein</fullName>
    </submittedName>
</protein>
<keyword evidence="5" id="KW-0804">Transcription</keyword>
<dbReference type="InterPro" id="IPR000524">
    <property type="entry name" value="Tscrpt_reg_HTH_GntR"/>
</dbReference>
<evidence type="ECO:0000256" key="5">
    <source>
        <dbReference type="ARBA" id="ARBA00023163"/>
    </source>
</evidence>
<comment type="similarity">
    <text evidence="1">In the C-terminal section; belongs to the class-I pyridoxal-phosphate-dependent aminotransferase family.</text>
</comment>
<dbReference type="InterPro" id="IPR004839">
    <property type="entry name" value="Aminotransferase_I/II_large"/>
</dbReference>
<dbReference type="SMART" id="SM00345">
    <property type="entry name" value="HTH_GNTR"/>
    <property type="match status" value="1"/>
</dbReference>
<gene>
    <name evidence="7" type="ORF">KAK11_07975</name>
</gene>
<evidence type="ECO:0000313" key="7">
    <source>
        <dbReference type="EMBL" id="MBQ0935260.1"/>
    </source>
</evidence>
<dbReference type="InterPro" id="IPR036390">
    <property type="entry name" value="WH_DNA-bd_sf"/>
</dbReference>
<dbReference type="Pfam" id="PF00155">
    <property type="entry name" value="Aminotran_1_2"/>
    <property type="match status" value="1"/>
</dbReference>
<reference evidence="7 8" key="1">
    <citation type="submission" date="2021-04" db="EMBL/GenBank/DDBJ databases">
        <title>The genome sequence of type strain Ideonella paludis KCTC 32238.</title>
        <authorList>
            <person name="Liu Y."/>
        </authorList>
    </citation>
    <scope>NUCLEOTIDE SEQUENCE [LARGE SCALE GENOMIC DNA]</scope>
    <source>
        <strain evidence="7 8">KCTC 32238</strain>
    </source>
</reference>
<sequence length="485" mass="52699">MTTHDPLYLQIAESIADSIRAGALVRGERLHSVRDVARTRGVSMATVVQAYRSLEDARLIEARPRSGYFVAARPAALPEPETSRPPAQSQRVDVGALAATVMRMAREPGVVSFGAACPESALFDVERVRRAMNRAVTRHRTTLCQYPHGPGDEQLRRAIARHAVTLGCAVDPSDVLITSSCLEAISLCLRAVCEPGDVVALESPCYFGFLEILENLHLRALEIPTHPRTGISLDALQLAFDTQPVKAVLTVPTLSNPVGACMPLADRQRLARMVAERGVPLIEDVIYNGLAEQEERRRAVRSYDSSGLVMMCGSFSKTIAPGLRLGWLDAGRWRDKLERLKAATAGGQATFMERAMADLLTQTGNEASLRRLRSTIAARMDEARGLIAQHFPAGTRVTDPPGGFILWLELPKGLDSVLLYQACLAEGICIAPGTMFSATDRFRHCVRLGLGGLWDDAHRQGLRRVGQLACAMLAAKKGKALPLVA</sequence>
<evidence type="ECO:0000259" key="6">
    <source>
        <dbReference type="PROSITE" id="PS50949"/>
    </source>
</evidence>
<keyword evidence="2" id="KW-0663">Pyridoxal phosphate</keyword>
<keyword evidence="4" id="KW-0238">DNA-binding</keyword>
<dbReference type="Proteomes" id="UP000672097">
    <property type="component" value="Unassembled WGS sequence"/>
</dbReference>
<dbReference type="EMBL" id="JAGQDG010000003">
    <property type="protein sequence ID" value="MBQ0935260.1"/>
    <property type="molecule type" value="Genomic_DNA"/>
</dbReference>
<dbReference type="InterPro" id="IPR015424">
    <property type="entry name" value="PyrdxlP-dep_Trfase"/>
</dbReference>
<evidence type="ECO:0000256" key="2">
    <source>
        <dbReference type="ARBA" id="ARBA00022898"/>
    </source>
</evidence>
<dbReference type="Pfam" id="PF00392">
    <property type="entry name" value="GntR"/>
    <property type="match status" value="1"/>
</dbReference>
<feature type="domain" description="HTH gntR-type" evidence="6">
    <location>
        <begin position="5"/>
        <end position="73"/>
    </location>
</feature>
<dbReference type="SUPFAM" id="SSF53383">
    <property type="entry name" value="PLP-dependent transferases"/>
    <property type="match status" value="1"/>
</dbReference>
<dbReference type="InterPro" id="IPR036388">
    <property type="entry name" value="WH-like_DNA-bd_sf"/>
</dbReference>
<evidence type="ECO:0000313" key="8">
    <source>
        <dbReference type="Proteomes" id="UP000672097"/>
    </source>
</evidence>
<dbReference type="CDD" id="cd00609">
    <property type="entry name" value="AAT_like"/>
    <property type="match status" value="1"/>
</dbReference>
<dbReference type="RefSeq" id="WP_210808075.1">
    <property type="nucleotide sequence ID" value="NZ_JAGQDG010000003.1"/>
</dbReference>
<keyword evidence="7" id="KW-0032">Aminotransferase</keyword>
<dbReference type="PANTHER" id="PTHR46577">
    <property type="entry name" value="HTH-TYPE TRANSCRIPTIONAL REGULATORY PROTEIN GABR"/>
    <property type="match status" value="1"/>
</dbReference>
<dbReference type="Gene3D" id="3.90.1150.10">
    <property type="entry name" value="Aspartate Aminotransferase, domain 1"/>
    <property type="match status" value="1"/>
</dbReference>
<dbReference type="PANTHER" id="PTHR46577:SF2">
    <property type="entry name" value="TRANSCRIPTIONAL REGULATORY PROTEIN"/>
    <property type="match status" value="1"/>
</dbReference>
<name>A0ABS5DVT8_9BURK</name>
<keyword evidence="3" id="KW-0805">Transcription regulation</keyword>
<dbReference type="InterPro" id="IPR015422">
    <property type="entry name" value="PyrdxlP-dep_Trfase_small"/>
</dbReference>
<evidence type="ECO:0000256" key="3">
    <source>
        <dbReference type="ARBA" id="ARBA00023015"/>
    </source>
</evidence>
<dbReference type="Gene3D" id="3.40.640.10">
    <property type="entry name" value="Type I PLP-dependent aspartate aminotransferase-like (Major domain)"/>
    <property type="match status" value="1"/>
</dbReference>
<dbReference type="InterPro" id="IPR051446">
    <property type="entry name" value="HTH_trans_reg/aminotransferase"/>
</dbReference>
<dbReference type="GO" id="GO:0008483">
    <property type="term" value="F:transaminase activity"/>
    <property type="evidence" value="ECO:0007669"/>
    <property type="project" value="UniProtKB-KW"/>
</dbReference>
<evidence type="ECO:0000256" key="4">
    <source>
        <dbReference type="ARBA" id="ARBA00023125"/>
    </source>
</evidence>
<evidence type="ECO:0000256" key="1">
    <source>
        <dbReference type="ARBA" id="ARBA00005384"/>
    </source>
</evidence>
<dbReference type="InterPro" id="IPR015421">
    <property type="entry name" value="PyrdxlP-dep_Trfase_major"/>
</dbReference>
<accession>A0ABS5DVT8</accession>
<dbReference type="CDD" id="cd07377">
    <property type="entry name" value="WHTH_GntR"/>
    <property type="match status" value="1"/>
</dbReference>
<keyword evidence="7" id="KW-0808">Transferase</keyword>
<comment type="caution">
    <text evidence="7">The sequence shown here is derived from an EMBL/GenBank/DDBJ whole genome shotgun (WGS) entry which is preliminary data.</text>
</comment>